<evidence type="ECO:0000256" key="8">
    <source>
        <dbReference type="SAM" id="MobiDB-lite"/>
    </source>
</evidence>
<dbReference type="Gene3D" id="1.10.1280.10">
    <property type="entry name" value="Di-copper center containing domain from catechol oxidase"/>
    <property type="match status" value="1"/>
</dbReference>
<evidence type="ECO:0000313" key="11">
    <source>
        <dbReference type="Proteomes" id="UP000193642"/>
    </source>
</evidence>
<comment type="caution">
    <text evidence="10">The sequence shown here is derived from an EMBL/GenBank/DDBJ whole genome shotgun (WGS) entry which is preliminary data.</text>
</comment>
<protein>
    <recommendedName>
        <fullName evidence="2">tyrosinase</fullName>
        <ecNumber evidence="2">1.14.18.1</ecNumber>
    </recommendedName>
</protein>
<dbReference type="GO" id="GO:0042438">
    <property type="term" value="P:melanin biosynthetic process"/>
    <property type="evidence" value="ECO:0007669"/>
    <property type="project" value="UniProtKB-KW"/>
</dbReference>
<evidence type="ECO:0000256" key="1">
    <source>
        <dbReference type="ARBA" id="ARBA00009928"/>
    </source>
</evidence>
<comment type="similarity">
    <text evidence="1">Belongs to the tyrosinase family.</text>
</comment>
<comment type="catalytic activity">
    <reaction evidence="7">
        <text>L-tyrosine + O2 = L-dopaquinone + H2O</text>
        <dbReference type="Rhea" id="RHEA:18117"/>
        <dbReference type="ChEBI" id="CHEBI:15377"/>
        <dbReference type="ChEBI" id="CHEBI:15379"/>
        <dbReference type="ChEBI" id="CHEBI:57924"/>
        <dbReference type="ChEBI" id="CHEBI:58315"/>
        <dbReference type="EC" id="1.14.18.1"/>
    </reaction>
</comment>
<gene>
    <name evidence="10" type="ORF">BCR33DRAFT_772098</name>
</gene>
<dbReference type="EMBL" id="MCGO01000081">
    <property type="protein sequence ID" value="ORY30694.1"/>
    <property type="molecule type" value="Genomic_DNA"/>
</dbReference>
<keyword evidence="5" id="KW-0470">Melanin biosynthesis</keyword>
<dbReference type="AlphaFoldDB" id="A0A1Y2B7J2"/>
<comment type="catalytic activity">
    <reaction evidence="6">
        <text>2 L-dopa + O2 = 2 L-dopaquinone + 2 H2O</text>
        <dbReference type="Rhea" id="RHEA:34287"/>
        <dbReference type="ChEBI" id="CHEBI:15377"/>
        <dbReference type="ChEBI" id="CHEBI:15379"/>
        <dbReference type="ChEBI" id="CHEBI:57504"/>
        <dbReference type="ChEBI" id="CHEBI:57924"/>
        <dbReference type="EC" id="1.14.18.1"/>
    </reaction>
</comment>
<dbReference type="EC" id="1.14.18.1" evidence="2"/>
<dbReference type="OrthoDB" id="6132182at2759"/>
<dbReference type="InterPro" id="IPR002227">
    <property type="entry name" value="Tyrosinase_Cu-bd"/>
</dbReference>
<proteinExistence type="inferred from homology"/>
<evidence type="ECO:0000313" key="10">
    <source>
        <dbReference type="EMBL" id="ORY30694.1"/>
    </source>
</evidence>
<evidence type="ECO:0000256" key="3">
    <source>
        <dbReference type="ARBA" id="ARBA00022723"/>
    </source>
</evidence>
<sequence>MVAVPKAQGNNAVSRKEVRDFFADQKQASLFLQAFAVLQARDPKDPKSYAQVSSIHGLPNTEYDGFPSDKPDGGYCVHGQALFPSWHRPYIALLETLLIEAAVDIAKKYTKDTQTGSLLLKTSDSLTLIGRTMPQLLGLPSVLVDASVTVLAAPNAQSQTIKNPLASFAMPQFIRDSFPNTLGPLKTYKNTVRFPTSSSPDAGSDVPSLQNAVKRIAPQLRSMVRVLFDGTVTKWAISRTMVGLFAPTAWKLPSLEYIHDQVHGTVSGNGGHMGYPEVAAYDPIFTSTTSVFDLFVDGAVASKGLAPFRVKEGGNAWTSLEAREVGVSGTLTLSWTAVLAQYANRAAAPAPVVRPRGIEPVVGASTSRGIEVETAATTSRGIELDAPTPAPEKPKAAATNNDAGVVGFLKSLLNCAGSGQTEVTPSSTQLVPIAPNTVTVGTRSSVFAHFQIKKNAISGPFTVRFTVGDVHVVEAHIFARVNREMCANCIDLDDLVVGGNVSLTEAFTSIGVLEDRRKWAAAVSNSVYDWKGEKVDASKLESLKVFLRGNVVRVGSEGEVVERVWMEDVVDV</sequence>
<dbReference type="Proteomes" id="UP000193642">
    <property type="component" value="Unassembled WGS sequence"/>
</dbReference>
<dbReference type="PANTHER" id="PTHR11474:SF76">
    <property type="entry name" value="SHKT DOMAIN-CONTAINING PROTEIN"/>
    <property type="match status" value="1"/>
</dbReference>
<dbReference type="STRING" id="329046.A0A1Y2B7J2"/>
<keyword evidence="4" id="KW-0186">Copper</keyword>
<evidence type="ECO:0000256" key="6">
    <source>
        <dbReference type="ARBA" id="ARBA00048233"/>
    </source>
</evidence>
<keyword evidence="11" id="KW-1185">Reference proteome</keyword>
<accession>A0A1Y2B7J2</accession>
<dbReference type="SUPFAM" id="SSF48056">
    <property type="entry name" value="Di-copper centre-containing domain"/>
    <property type="match status" value="1"/>
</dbReference>
<feature type="domain" description="Tyrosinase copper-binding" evidence="9">
    <location>
        <begin position="47"/>
        <end position="285"/>
    </location>
</feature>
<dbReference type="Pfam" id="PF00264">
    <property type="entry name" value="Tyrosinase"/>
    <property type="match status" value="1"/>
</dbReference>
<evidence type="ECO:0000259" key="9">
    <source>
        <dbReference type="Pfam" id="PF00264"/>
    </source>
</evidence>
<dbReference type="PANTHER" id="PTHR11474">
    <property type="entry name" value="TYROSINASE FAMILY MEMBER"/>
    <property type="match status" value="1"/>
</dbReference>
<dbReference type="InterPro" id="IPR050316">
    <property type="entry name" value="Tyrosinase/Hemocyanin"/>
</dbReference>
<feature type="region of interest" description="Disordered" evidence="8">
    <location>
        <begin position="379"/>
        <end position="398"/>
    </location>
</feature>
<dbReference type="InterPro" id="IPR008922">
    <property type="entry name" value="Di-copper_centre_dom_sf"/>
</dbReference>
<dbReference type="GO" id="GO:0004503">
    <property type="term" value="F:tyrosinase activity"/>
    <property type="evidence" value="ECO:0007669"/>
    <property type="project" value="UniProtKB-EC"/>
</dbReference>
<keyword evidence="3" id="KW-0479">Metal-binding</keyword>
<evidence type="ECO:0000256" key="7">
    <source>
        <dbReference type="ARBA" id="ARBA00048881"/>
    </source>
</evidence>
<reference evidence="10 11" key="1">
    <citation type="submission" date="2016-07" db="EMBL/GenBank/DDBJ databases">
        <title>Pervasive Adenine N6-methylation of Active Genes in Fungi.</title>
        <authorList>
            <consortium name="DOE Joint Genome Institute"/>
            <person name="Mondo S.J."/>
            <person name="Dannebaum R.O."/>
            <person name="Kuo R.C."/>
            <person name="Labutti K."/>
            <person name="Haridas S."/>
            <person name="Kuo A."/>
            <person name="Salamov A."/>
            <person name="Ahrendt S.R."/>
            <person name="Lipzen A."/>
            <person name="Sullivan W."/>
            <person name="Andreopoulos W.B."/>
            <person name="Clum A."/>
            <person name="Lindquist E."/>
            <person name="Daum C."/>
            <person name="Ramamoorthy G.K."/>
            <person name="Gryganskyi A."/>
            <person name="Culley D."/>
            <person name="Magnuson J.K."/>
            <person name="James T.Y."/>
            <person name="O'Malley M.A."/>
            <person name="Stajich J.E."/>
            <person name="Spatafora J.W."/>
            <person name="Visel A."/>
            <person name="Grigoriev I.V."/>
        </authorList>
    </citation>
    <scope>NUCLEOTIDE SEQUENCE [LARGE SCALE GENOMIC DNA]</scope>
    <source>
        <strain evidence="10 11">JEL800</strain>
    </source>
</reference>
<dbReference type="GO" id="GO:0046872">
    <property type="term" value="F:metal ion binding"/>
    <property type="evidence" value="ECO:0007669"/>
    <property type="project" value="UniProtKB-KW"/>
</dbReference>
<evidence type="ECO:0000256" key="5">
    <source>
        <dbReference type="ARBA" id="ARBA00023101"/>
    </source>
</evidence>
<evidence type="ECO:0000256" key="2">
    <source>
        <dbReference type="ARBA" id="ARBA00011906"/>
    </source>
</evidence>
<name>A0A1Y2B7J2_9FUNG</name>
<organism evidence="10 11">
    <name type="scientific">Rhizoclosmatium globosum</name>
    <dbReference type="NCBI Taxonomy" id="329046"/>
    <lineage>
        <taxon>Eukaryota</taxon>
        <taxon>Fungi</taxon>
        <taxon>Fungi incertae sedis</taxon>
        <taxon>Chytridiomycota</taxon>
        <taxon>Chytridiomycota incertae sedis</taxon>
        <taxon>Chytridiomycetes</taxon>
        <taxon>Chytridiales</taxon>
        <taxon>Chytriomycetaceae</taxon>
        <taxon>Rhizoclosmatium</taxon>
    </lineage>
</organism>
<evidence type="ECO:0000256" key="4">
    <source>
        <dbReference type="ARBA" id="ARBA00023008"/>
    </source>
</evidence>